<evidence type="ECO:0000256" key="1">
    <source>
        <dbReference type="ARBA" id="ARBA00004141"/>
    </source>
</evidence>
<sequence>MSRDPLALGAPLGDQHASTPSPAGTSPQTTDTPSHPALHHTRTAPTTFPINPAAHAHSTGAHPPSGDLEQERERGREGSHDTTASESPTPTLAGGVPASAGGLHGQPQPGSKAAEVQGKDGEFAINEKDHQATRMGPAGGVGVAALAKQELDLDEKHGHAHSQHHLHRKQSSRGGDAENHGEDRDQFKKIERTATGTRVTHNTHTGAGEEVVQGRGMVPLHRQHSTPPAVGLFGGVAPTGVDAEEGLRALRSREDEEERDATREEKGPDPWAVTFEPGDRANPKNWGVLYRWCLTGIAGLLVLNSTFASSSPSGIIQDMMEYFGFSQEVAILTISLFVAGYCVGPILWGPLSESYGRRPIFILSFVVYTGFQVGCALSKNTASILIFRFLGGMFAAAPLTNSGALLADIWDGDHRGQAMSIFALAPFAGPSIGPIVAGAIQVTGTDWRWMYWILTIFAGFCLAVIVFLVPETYAPKILAKKAKKLRKDTQEQRWYAPLERADKSWKARINDILFKPFIILALEPMLMAVTLYMSFVYGVVYLLFEAYPFVFVINHGFNNLQEGLAFLGFFTGGFLCVVLFMTVIEPRFQRHAKAVAPLPPKPEMRLELCVISGWSLVIAMFWFGWTSYSSIHWISPVIAGGLIGVGTLGMFVSLFNYIIDVYLWSAASALAGATVVRSLFGAAFPLFATQMYEKLGTQWASSLLGFLALLLAPIPIVLMIYGSKLRARSRFSPNKTVH</sequence>
<dbReference type="Proteomes" id="UP000092666">
    <property type="component" value="Unassembled WGS sequence"/>
</dbReference>
<keyword evidence="4 6" id="KW-0472">Membrane</keyword>
<dbReference type="InterPro" id="IPR011701">
    <property type="entry name" value="MFS"/>
</dbReference>
<feature type="compositionally biased region" description="Basic and acidic residues" evidence="5">
    <location>
        <begin position="175"/>
        <end position="192"/>
    </location>
</feature>
<dbReference type="PROSITE" id="PS50850">
    <property type="entry name" value="MFS"/>
    <property type="match status" value="1"/>
</dbReference>
<accession>A0A1B9GNV3</accession>
<feature type="region of interest" description="Disordered" evidence="5">
    <location>
        <begin position="1"/>
        <end position="209"/>
    </location>
</feature>
<feature type="transmembrane region" description="Helical" evidence="6">
    <location>
        <begin position="517"/>
        <end position="544"/>
    </location>
</feature>
<dbReference type="STRING" id="1296120.A0A1B9GNV3"/>
<reference evidence="8 9" key="1">
    <citation type="submission" date="2013-07" db="EMBL/GenBank/DDBJ databases">
        <title>The Genome Sequence of Cryptococcus heveanensis BCC8398.</title>
        <authorList>
            <consortium name="The Broad Institute Genome Sequencing Platform"/>
            <person name="Cuomo C."/>
            <person name="Litvintseva A."/>
            <person name="Chen Y."/>
            <person name="Heitman J."/>
            <person name="Sun S."/>
            <person name="Springer D."/>
            <person name="Dromer F."/>
            <person name="Young S.K."/>
            <person name="Zeng Q."/>
            <person name="Gargeya S."/>
            <person name="Fitzgerald M."/>
            <person name="Abouelleil A."/>
            <person name="Alvarado L."/>
            <person name="Berlin A.M."/>
            <person name="Chapman S.B."/>
            <person name="Dewar J."/>
            <person name="Goldberg J."/>
            <person name="Griggs A."/>
            <person name="Gujja S."/>
            <person name="Hansen M."/>
            <person name="Howarth C."/>
            <person name="Imamovic A."/>
            <person name="Larimer J."/>
            <person name="McCowan C."/>
            <person name="Murphy C."/>
            <person name="Pearson M."/>
            <person name="Priest M."/>
            <person name="Roberts A."/>
            <person name="Saif S."/>
            <person name="Shea T."/>
            <person name="Sykes S."/>
            <person name="Wortman J."/>
            <person name="Nusbaum C."/>
            <person name="Birren B."/>
        </authorList>
    </citation>
    <scope>NUCLEOTIDE SEQUENCE [LARGE SCALE GENOMIC DNA]</scope>
    <source>
        <strain evidence="8 9">BCC8398</strain>
    </source>
</reference>
<feature type="region of interest" description="Disordered" evidence="5">
    <location>
        <begin position="247"/>
        <end position="277"/>
    </location>
</feature>
<comment type="subcellular location">
    <subcellularLocation>
        <location evidence="1">Membrane</location>
        <topology evidence="1">Multi-pass membrane protein</topology>
    </subcellularLocation>
</comment>
<dbReference type="AlphaFoldDB" id="A0A1B9GNV3"/>
<evidence type="ECO:0000256" key="4">
    <source>
        <dbReference type="ARBA" id="ARBA00023136"/>
    </source>
</evidence>
<keyword evidence="9" id="KW-1185">Reference proteome</keyword>
<feature type="transmembrane region" description="Helical" evidence="6">
    <location>
        <begin position="449"/>
        <end position="474"/>
    </location>
</feature>
<organism evidence="8 9">
    <name type="scientific">Kwoniella heveanensis BCC8398</name>
    <dbReference type="NCBI Taxonomy" id="1296120"/>
    <lineage>
        <taxon>Eukaryota</taxon>
        <taxon>Fungi</taxon>
        <taxon>Dikarya</taxon>
        <taxon>Basidiomycota</taxon>
        <taxon>Agaricomycotina</taxon>
        <taxon>Tremellomycetes</taxon>
        <taxon>Tremellales</taxon>
        <taxon>Cryptococcaceae</taxon>
        <taxon>Kwoniella</taxon>
    </lineage>
</organism>
<reference evidence="9" key="2">
    <citation type="submission" date="2013-12" db="EMBL/GenBank/DDBJ databases">
        <title>Evolution of pathogenesis and genome organization in the Tremellales.</title>
        <authorList>
            <person name="Cuomo C."/>
            <person name="Litvintseva A."/>
            <person name="Heitman J."/>
            <person name="Chen Y."/>
            <person name="Sun S."/>
            <person name="Springer D."/>
            <person name="Dromer F."/>
            <person name="Young S."/>
            <person name="Zeng Q."/>
            <person name="Chapman S."/>
            <person name="Gujja S."/>
            <person name="Saif S."/>
            <person name="Birren B."/>
        </authorList>
    </citation>
    <scope>NUCLEOTIDE SEQUENCE [LARGE SCALE GENOMIC DNA]</scope>
    <source>
        <strain evidence="9">BCC8398</strain>
    </source>
</reference>
<dbReference type="InterPro" id="IPR036259">
    <property type="entry name" value="MFS_trans_sf"/>
</dbReference>
<dbReference type="SUPFAM" id="SSF103473">
    <property type="entry name" value="MFS general substrate transporter"/>
    <property type="match status" value="1"/>
</dbReference>
<evidence type="ECO:0000256" key="2">
    <source>
        <dbReference type="ARBA" id="ARBA00022692"/>
    </source>
</evidence>
<feature type="transmembrane region" description="Helical" evidence="6">
    <location>
        <begin position="419"/>
        <end position="443"/>
    </location>
</feature>
<feature type="domain" description="Major facilitator superfamily (MFS) profile" evidence="7">
    <location>
        <begin position="294"/>
        <end position="730"/>
    </location>
</feature>
<dbReference type="GO" id="GO:0022857">
    <property type="term" value="F:transmembrane transporter activity"/>
    <property type="evidence" value="ECO:0007669"/>
    <property type="project" value="InterPro"/>
</dbReference>
<feature type="transmembrane region" description="Helical" evidence="6">
    <location>
        <begin position="605"/>
        <end position="625"/>
    </location>
</feature>
<feature type="compositionally biased region" description="Basic and acidic residues" evidence="5">
    <location>
        <begin position="247"/>
        <end position="268"/>
    </location>
</feature>
<feature type="compositionally biased region" description="Polar residues" evidence="5">
    <location>
        <begin position="194"/>
        <end position="205"/>
    </location>
</feature>
<keyword evidence="3 6" id="KW-1133">Transmembrane helix</keyword>
<feature type="transmembrane region" description="Helical" evidence="6">
    <location>
        <begin position="631"/>
        <end position="655"/>
    </location>
</feature>
<feature type="compositionally biased region" description="Polar residues" evidence="5">
    <location>
        <begin position="16"/>
        <end position="33"/>
    </location>
</feature>
<dbReference type="EMBL" id="KV700129">
    <property type="protein sequence ID" value="OCF32686.1"/>
    <property type="molecule type" value="Genomic_DNA"/>
</dbReference>
<keyword evidence="2 6" id="KW-0812">Transmembrane</keyword>
<dbReference type="PANTHER" id="PTHR23502">
    <property type="entry name" value="MAJOR FACILITATOR SUPERFAMILY"/>
    <property type="match status" value="1"/>
</dbReference>
<evidence type="ECO:0000313" key="9">
    <source>
        <dbReference type="Proteomes" id="UP000092666"/>
    </source>
</evidence>
<feature type="transmembrane region" description="Helical" evidence="6">
    <location>
        <begin position="662"/>
        <end position="687"/>
    </location>
</feature>
<feature type="transmembrane region" description="Helical" evidence="6">
    <location>
        <begin position="329"/>
        <end position="348"/>
    </location>
</feature>
<feature type="transmembrane region" description="Helical" evidence="6">
    <location>
        <begin position="360"/>
        <end position="379"/>
    </location>
</feature>
<evidence type="ECO:0000313" key="8">
    <source>
        <dbReference type="EMBL" id="OCF32686.1"/>
    </source>
</evidence>
<feature type="compositionally biased region" description="Basic residues" evidence="5">
    <location>
        <begin position="158"/>
        <end position="171"/>
    </location>
</feature>
<feature type="transmembrane region" description="Helical" evidence="6">
    <location>
        <begin position="385"/>
        <end position="407"/>
    </location>
</feature>
<evidence type="ECO:0000256" key="5">
    <source>
        <dbReference type="SAM" id="MobiDB-lite"/>
    </source>
</evidence>
<dbReference type="GO" id="GO:0005886">
    <property type="term" value="C:plasma membrane"/>
    <property type="evidence" value="ECO:0007669"/>
    <property type="project" value="TreeGrafter"/>
</dbReference>
<dbReference type="FunFam" id="1.20.1250.20:FF:000011">
    <property type="entry name" value="MFS multidrug transporter, putative"/>
    <property type="match status" value="1"/>
</dbReference>
<feature type="compositionally biased region" description="Polar residues" evidence="5">
    <location>
        <begin position="81"/>
        <end position="90"/>
    </location>
</feature>
<protein>
    <submittedName>
        <fullName evidence="8">Polyamine transporter 1</fullName>
    </submittedName>
</protein>
<dbReference type="PANTHER" id="PTHR23502:SF173">
    <property type="entry name" value="MFS-MULTIDRUG-RESISTANCE TRANSPORTER-RELATED"/>
    <property type="match status" value="1"/>
</dbReference>
<dbReference type="Gene3D" id="1.20.1250.20">
    <property type="entry name" value="MFS general substrate transporter like domains"/>
    <property type="match status" value="1"/>
</dbReference>
<name>A0A1B9GNV3_9TREE</name>
<feature type="compositionally biased region" description="Basic and acidic residues" evidence="5">
    <location>
        <begin position="117"/>
        <end position="132"/>
    </location>
</feature>
<evidence type="ECO:0000256" key="3">
    <source>
        <dbReference type="ARBA" id="ARBA00022989"/>
    </source>
</evidence>
<feature type="compositionally biased region" description="Basic and acidic residues" evidence="5">
    <location>
        <begin position="69"/>
        <end position="80"/>
    </location>
</feature>
<evidence type="ECO:0000256" key="6">
    <source>
        <dbReference type="SAM" id="Phobius"/>
    </source>
</evidence>
<feature type="transmembrane region" description="Helical" evidence="6">
    <location>
        <begin position="699"/>
        <end position="721"/>
    </location>
</feature>
<evidence type="ECO:0000259" key="7">
    <source>
        <dbReference type="PROSITE" id="PS50850"/>
    </source>
</evidence>
<dbReference type="InterPro" id="IPR020846">
    <property type="entry name" value="MFS_dom"/>
</dbReference>
<dbReference type="OrthoDB" id="9986881at2759"/>
<proteinExistence type="predicted"/>
<dbReference type="CDD" id="cd17323">
    <property type="entry name" value="MFS_Tpo1_MDR_like"/>
    <property type="match status" value="1"/>
</dbReference>
<feature type="transmembrane region" description="Helical" evidence="6">
    <location>
        <begin position="564"/>
        <end position="584"/>
    </location>
</feature>
<dbReference type="Pfam" id="PF07690">
    <property type="entry name" value="MFS_1"/>
    <property type="match status" value="1"/>
</dbReference>
<gene>
    <name evidence="8" type="ORF">I316_05607</name>
</gene>